<dbReference type="RefSeq" id="WP_137615528.1">
    <property type="nucleotide sequence ID" value="NZ_BJDI01000003.1"/>
</dbReference>
<keyword evidence="2" id="KW-1185">Reference proteome</keyword>
<reference evidence="2" key="1">
    <citation type="journal article" date="2019" name="Int. J. Syst. Evol. Microbiol.">
        <title>The Global Catalogue of Microorganisms (GCM) 10K type strain sequencing project: providing services to taxonomists for standard genome sequencing and annotation.</title>
        <authorList>
            <consortium name="The Broad Institute Genomics Platform"/>
            <consortium name="The Broad Institute Genome Sequencing Center for Infectious Disease"/>
            <person name="Wu L."/>
            <person name="Ma J."/>
        </authorList>
    </citation>
    <scope>NUCLEOTIDE SEQUENCE [LARGE SCALE GENOMIC DNA]</scope>
    <source>
        <strain evidence="2">CCM 8930</strain>
    </source>
</reference>
<dbReference type="Proteomes" id="UP001596171">
    <property type="component" value="Unassembled WGS sequence"/>
</dbReference>
<comment type="caution">
    <text evidence="1">The sequence shown here is derived from an EMBL/GenBank/DDBJ whole genome shotgun (WGS) entry which is preliminary data.</text>
</comment>
<dbReference type="EMBL" id="JBHSSE010000018">
    <property type="protein sequence ID" value="MFC6202075.1"/>
    <property type="molecule type" value="Genomic_DNA"/>
</dbReference>
<proteinExistence type="predicted"/>
<gene>
    <name evidence="1" type="ORF">ACFP1L_09370</name>
</gene>
<organism evidence="1 2">
    <name type="scientific">Lactiplantibacillus nangangensis</name>
    <dbReference type="NCBI Taxonomy" id="2559917"/>
    <lineage>
        <taxon>Bacteria</taxon>
        <taxon>Bacillati</taxon>
        <taxon>Bacillota</taxon>
        <taxon>Bacilli</taxon>
        <taxon>Lactobacillales</taxon>
        <taxon>Lactobacillaceae</taxon>
        <taxon>Lactiplantibacillus</taxon>
    </lineage>
</organism>
<accession>A0ABW1SK99</accession>
<name>A0ABW1SK99_9LACO</name>
<evidence type="ECO:0000313" key="2">
    <source>
        <dbReference type="Proteomes" id="UP001596171"/>
    </source>
</evidence>
<evidence type="ECO:0000313" key="1">
    <source>
        <dbReference type="EMBL" id="MFC6202075.1"/>
    </source>
</evidence>
<sequence>MEEQTMRQHLASLGTTERYWFTGIFERYGYRAGAERVEPTILLTSVRLADKQLVATQSWFKLSKGFRDLGELKPGDKLKFSGRVAPYIEDYRSAVTTDFSTSSVNYRIGYPSKIKLVRPLIHRHRPALPIELDALVQQISRWNTHEQV</sequence>
<protein>
    <submittedName>
        <fullName evidence="1">Uncharacterized protein</fullName>
    </submittedName>
</protein>